<accession>A0AAV1ZAA1</accession>
<name>A0AAV1ZAA1_9ARAC</name>
<reference evidence="1 2" key="1">
    <citation type="submission" date="2024-04" db="EMBL/GenBank/DDBJ databases">
        <authorList>
            <person name="Rising A."/>
            <person name="Reimegard J."/>
            <person name="Sonavane S."/>
            <person name="Akerstrom W."/>
            <person name="Nylinder S."/>
            <person name="Hedman E."/>
            <person name="Kallberg Y."/>
        </authorList>
    </citation>
    <scope>NUCLEOTIDE SEQUENCE [LARGE SCALE GENOMIC DNA]</scope>
</reference>
<proteinExistence type="predicted"/>
<dbReference type="AlphaFoldDB" id="A0AAV1ZAA1"/>
<organism evidence="1 2">
    <name type="scientific">Larinioides sclopetarius</name>
    <dbReference type="NCBI Taxonomy" id="280406"/>
    <lineage>
        <taxon>Eukaryota</taxon>
        <taxon>Metazoa</taxon>
        <taxon>Ecdysozoa</taxon>
        <taxon>Arthropoda</taxon>
        <taxon>Chelicerata</taxon>
        <taxon>Arachnida</taxon>
        <taxon>Araneae</taxon>
        <taxon>Araneomorphae</taxon>
        <taxon>Entelegynae</taxon>
        <taxon>Araneoidea</taxon>
        <taxon>Araneidae</taxon>
        <taxon>Larinioides</taxon>
    </lineage>
</organism>
<dbReference type="Proteomes" id="UP001497382">
    <property type="component" value="Unassembled WGS sequence"/>
</dbReference>
<gene>
    <name evidence="1" type="ORF">LARSCL_LOCUS4134</name>
</gene>
<comment type="caution">
    <text evidence="1">The sequence shown here is derived from an EMBL/GenBank/DDBJ whole genome shotgun (WGS) entry which is preliminary data.</text>
</comment>
<dbReference type="EMBL" id="CAXIEN010000033">
    <property type="protein sequence ID" value="CAL1268374.1"/>
    <property type="molecule type" value="Genomic_DNA"/>
</dbReference>
<keyword evidence="2" id="KW-1185">Reference proteome</keyword>
<evidence type="ECO:0000313" key="2">
    <source>
        <dbReference type="Proteomes" id="UP001497382"/>
    </source>
</evidence>
<protein>
    <submittedName>
        <fullName evidence="1">Uncharacterized protein</fullName>
    </submittedName>
</protein>
<evidence type="ECO:0000313" key="1">
    <source>
        <dbReference type="EMBL" id="CAL1268374.1"/>
    </source>
</evidence>
<sequence>MGKNCTSSISRREPSLTSSMKYKTTRKSFKFCRRLVNLFSKAIADCKNTINLRTKSTLVF</sequence>